<dbReference type="PANTHER" id="PTHR30055">
    <property type="entry name" value="HTH-TYPE TRANSCRIPTIONAL REGULATOR RUTR"/>
    <property type="match status" value="1"/>
</dbReference>
<dbReference type="Gene3D" id="1.10.357.10">
    <property type="entry name" value="Tetracycline Repressor, domain 2"/>
    <property type="match status" value="1"/>
</dbReference>
<dbReference type="GO" id="GO:0003700">
    <property type="term" value="F:DNA-binding transcription factor activity"/>
    <property type="evidence" value="ECO:0007669"/>
    <property type="project" value="TreeGrafter"/>
</dbReference>
<dbReference type="AlphaFoldDB" id="A0A846Y869"/>
<evidence type="ECO:0000259" key="4">
    <source>
        <dbReference type="PROSITE" id="PS50977"/>
    </source>
</evidence>
<feature type="domain" description="HTH tetR-type" evidence="4">
    <location>
        <begin position="1"/>
        <end position="59"/>
    </location>
</feature>
<dbReference type="InterPro" id="IPR050109">
    <property type="entry name" value="HTH-type_TetR-like_transc_reg"/>
</dbReference>
<dbReference type="SUPFAM" id="SSF46689">
    <property type="entry name" value="Homeodomain-like"/>
    <property type="match status" value="1"/>
</dbReference>
<evidence type="ECO:0000256" key="1">
    <source>
        <dbReference type="ARBA" id="ARBA00023125"/>
    </source>
</evidence>
<accession>A0A846Y869</accession>
<keyword evidence="1 2" id="KW-0238">DNA-binding</keyword>
<dbReference type="EMBL" id="JAAXOT010000001">
    <property type="protein sequence ID" value="NKY54605.1"/>
    <property type="molecule type" value="Genomic_DNA"/>
</dbReference>
<dbReference type="InterPro" id="IPR001647">
    <property type="entry name" value="HTH_TetR"/>
</dbReference>
<proteinExistence type="predicted"/>
<evidence type="ECO:0000313" key="5">
    <source>
        <dbReference type="EMBL" id="NKY54605.1"/>
    </source>
</evidence>
<feature type="DNA-binding region" description="H-T-H motif" evidence="2">
    <location>
        <begin position="22"/>
        <end position="41"/>
    </location>
</feature>
<dbReference type="InterPro" id="IPR009057">
    <property type="entry name" value="Homeodomain-like_sf"/>
</dbReference>
<dbReference type="Pfam" id="PF00440">
    <property type="entry name" value="TetR_N"/>
    <property type="match status" value="1"/>
</dbReference>
<evidence type="ECO:0000256" key="2">
    <source>
        <dbReference type="PROSITE-ProRule" id="PRU00335"/>
    </source>
</evidence>
<feature type="compositionally biased region" description="Basic residues" evidence="3">
    <location>
        <begin position="119"/>
        <end position="142"/>
    </location>
</feature>
<feature type="region of interest" description="Disordered" evidence="3">
    <location>
        <begin position="115"/>
        <end position="170"/>
    </location>
</feature>
<protein>
    <submittedName>
        <fullName evidence="5">TetR/AcrR family transcriptional regulator</fullName>
    </submittedName>
</protein>
<comment type="caution">
    <text evidence="5">The sequence shown here is derived from an EMBL/GenBank/DDBJ whole genome shotgun (WGS) entry which is preliminary data.</text>
</comment>
<reference evidence="5 6" key="1">
    <citation type="submission" date="2020-04" db="EMBL/GenBank/DDBJ databases">
        <title>MicrobeNet Type strains.</title>
        <authorList>
            <person name="Nicholson A.C."/>
        </authorList>
    </citation>
    <scope>NUCLEOTIDE SEQUENCE [LARGE SCALE GENOMIC DNA]</scope>
    <source>
        <strain evidence="5 6">JCM 3332</strain>
    </source>
</reference>
<evidence type="ECO:0000313" key="6">
    <source>
        <dbReference type="Proteomes" id="UP000570678"/>
    </source>
</evidence>
<dbReference type="PANTHER" id="PTHR30055:SF187">
    <property type="entry name" value="TRANSCRIPTIONAL REGULATORY PROTEIN"/>
    <property type="match status" value="1"/>
</dbReference>
<gene>
    <name evidence="5" type="ORF">HGA15_00215</name>
</gene>
<name>A0A846Y869_9NOCA</name>
<sequence length="222" mass="25528">MGVALVTAAWQVLERSGYRSLKIRQILDASRCSAGVFYRRFPSKAHLMLALMRTQSEHAVRTVAEQLSGTDDPCEQLTDWLRFHIEVLYDRRRRSRALMFADTDFLAALPDAPREHSVRPTRRCRPTGRAVRRLRYSRPGRWRGRDISTRPRPRLRPTGNRADRPLRSNASADTISCFPVTPLHAGGIRRLRQPQVSRPFQNPAMRDRAAHHSSNAERKESP</sequence>
<keyword evidence="6" id="KW-1185">Reference proteome</keyword>
<dbReference type="RefSeq" id="WP_168433850.1">
    <property type="nucleotide sequence ID" value="NZ_JARWNH010000155.1"/>
</dbReference>
<feature type="region of interest" description="Disordered" evidence="3">
    <location>
        <begin position="186"/>
        <end position="222"/>
    </location>
</feature>
<evidence type="ECO:0000256" key="3">
    <source>
        <dbReference type="SAM" id="MobiDB-lite"/>
    </source>
</evidence>
<dbReference type="PROSITE" id="PS50977">
    <property type="entry name" value="HTH_TETR_2"/>
    <property type="match status" value="1"/>
</dbReference>
<organism evidence="5 6">
    <name type="scientific">Nocardia flavorosea</name>
    <dbReference type="NCBI Taxonomy" id="53429"/>
    <lineage>
        <taxon>Bacteria</taxon>
        <taxon>Bacillati</taxon>
        <taxon>Actinomycetota</taxon>
        <taxon>Actinomycetes</taxon>
        <taxon>Mycobacteriales</taxon>
        <taxon>Nocardiaceae</taxon>
        <taxon>Nocardia</taxon>
    </lineage>
</organism>
<dbReference type="Proteomes" id="UP000570678">
    <property type="component" value="Unassembled WGS sequence"/>
</dbReference>
<feature type="compositionally biased region" description="Basic and acidic residues" evidence="3">
    <location>
        <begin position="205"/>
        <end position="222"/>
    </location>
</feature>
<dbReference type="GO" id="GO:0000976">
    <property type="term" value="F:transcription cis-regulatory region binding"/>
    <property type="evidence" value="ECO:0007669"/>
    <property type="project" value="TreeGrafter"/>
</dbReference>